<dbReference type="AlphaFoldDB" id="A0A8W8JC42"/>
<feature type="chain" id="PRO_5036495749" evidence="1">
    <location>
        <begin position="24"/>
        <end position="144"/>
    </location>
</feature>
<organism evidence="2 3">
    <name type="scientific">Magallana gigas</name>
    <name type="common">Pacific oyster</name>
    <name type="synonym">Crassostrea gigas</name>
    <dbReference type="NCBI Taxonomy" id="29159"/>
    <lineage>
        <taxon>Eukaryota</taxon>
        <taxon>Metazoa</taxon>
        <taxon>Spiralia</taxon>
        <taxon>Lophotrochozoa</taxon>
        <taxon>Mollusca</taxon>
        <taxon>Bivalvia</taxon>
        <taxon>Autobranchia</taxon>
        <taxon>Pteriomorphia</taxon>
        <taxon>Ostreida</taxon>
        <taxon>Ostreoidea</taxon>
        <taxon>Ostreidae</taxon>
        <taxon>Magallana</taxon>
    </lineage>
</organism>
<keyword evidence="1" id="KW-0732">Signal</keyword>
<dbReference type="Gene3D" id="2.30.230.10">
    <property type="entry name" value="Lipovitellin, beta-sheet shell regions, chain A"/>
    <property type="match status" value="1"/>
</dbReference>
<evidence type="ECO:0000313" key="3">
    <source>
        <dbReference type="Proteomes" id="UP000005408"/>
    </source>
</evidence>
<evidence type="ECO:0000256" key="1">
    <source>
        <dbReference type="SAM" id="SignalP"/>
    </source>
</evidence>
<evidence type="ECO:0000313" key="2">
    <source>
        <dbReference type="EnsemblMetazoa" id="G17803.1:cds"/>
    </source>
</evidence>
<keyword evidence="3" id="KW-1185">Reference proteome</keyword>
<dbReference type="SUPFAM" id="SSF56968">
    <property type="entry name" value="Lipovitellin-phosvitin complex, beta-sheet shell regions"/>
    <property type="match status" value="1"/>
</dbReference>
<feature type="signal peptide" evidence="1">
    <location>
        <begin position="1"/>
        <end position="23"/>
    </location>
</feature>
<accession>A0A8W8JC42</accession>
<dbReference type="GO" id="GO:0005319">
    <property type="term" value="F:lipid transporter activity"/>
    <property type="evidence" value="ECO:0007669"/>
    <property type="project" value="InterPro"/>
</dbReference>
<sequence length="144" mass="16346">MGIWSVTSFFLFAIFSGIPGNDGKFINFKNGYEYVYRYEGHSTIKDLGKFIVKAKVSYTNIRTVTDDQELLLKVYTINVTPEQNTDVKGMDNDFSKWFSFVISSRGVVNHVFHPRGEDEEVVAIKKGLASIFAAKLHQEGEVLH</sequence>
<dbReference type="InterPro" id="IPR015816">
    <property type="entry name" value="Vitellinogen_b-sht_N"/>
</dbReference>
<dbReference type="Proteomes" id="UP000005408">
    <property type="component" value="Unassembled WGS sequence"/>
</dbReference>
<dbReference type="InterPro" id="IPR015819">
    <property type="entry name" value="Lipid_transp_b-sht_shell"/>
</dbReference>
<name>A0A8W8JC42_MAGGI</name>
<proteinExistence type="predicted"/>
<protein>
    <submittedName>
        <fullName evidence="2">Uncharacterized protein</fullName>
    </submittedName>
</protein>
<reference evidence="2" key="1">
    <citation type="submission" date="2022-08" db="UniProtKB">
        <authorList>
            <consortium name="EnsemblMetazoa"/>
        </authorList>
    </citation>
    <scope>IDENTIFICATION</scope>
    <source>
        <strain evidence="2">05x7-T-G4-1.051#20</strain>
    </source>
</reference>
<dbReference type="EnsemblMetazoa" id="G17803.1">
    <property type="protein sequence ID" value="G17803.1:cds"/>
    <property type="gene ID" value="G17803"/>
</dbReference>